<accession>A0A5M6HW12</accession>
<dbReference type="SUPFAM" id="SSF52540">
    <property type="entry name" value="P-loop containing nucleoside triphosphate hydrolases"/>
    <property type="match status" value="1"/>
</dbReference>
<dbReference type="CDD" id="cd02042">
    <property type="entry name" value="ParAB_family"/>
    <property type="match status" value="1"/>
</dbReference>
<comment type="caution">
    <text evidence="2">The sequence shown here is derived from an EMBL/GenBank/DDBJ whole genome shotgun (WGS) entry which is preliminary data.</text>
</comment>
<dbReference type="Pfam" id="PF13614">
    <property type="entry name" value="AAA_31"/>
    <property type="match status" value="1"/>
</dbReference>
<dbReference type="InterPro" id="IPR050678">
    <property type="entry name" value="DNA_Partitioning_ATPase"/>
</dbReference>
<dbReference type="EMBL" id="VWPL01000018">
    <property type="protein sequence ID" value="KAA5599915.1"/>
    <property type="molecule type" value="Genomic_DNA"/>
</dbReference>
<dbReference type="OrthoDB" id="9777757at2"/>
<dbReference type="PANTHER" id="PTHR13696:SF52">
    <property type="entry name" value="PARA FAMILY PROTEIN CT_582"/>
    <property type="match status" value="1"/>
</dbReference>
<dbReference type="Proteomes" id="UP000323886">
    <property type="component" value="Unassembled WGS sequence"/>
</dbReference>
<gene>
    <name evidence="2" type="ORF">F1193_11075</name>
</gene>
<evidence type="ECO:0000313" key="2">
    <source>
        <dbReference type="EMBL" id="KAA5599915.1"/>
    </source>
</evidence>
<feature type="domain" description="AAA" evidence="1">
    <location>
        <begin position="32"/>
        <end position="200"/>
    </location>
</feature>
<evidence type="ECO:0000313" key="3">
    <source>
        <dbReference type="Proteomes" id="UP000323886"/>
    </source>
</evidence>
<dbReference type="Gene3D" id="3.40.50.300">
    <property type="entry name" value="P-loop containing nucleotide triphosphate hydrolases"/>
    <property type="match status" value="1"/>
</dbReference>
<evidence type="ECO:0000259" key="1">
    <source>
        <dbReference type="Pfam" id="PF13614"/>
    </source>
</evidence>
<dbReference type="InterPro" id="IPR027417">
    <property type="entry name" value="P-loop_NTPase"/>
</dbReference>
<dbReference type="InterPro" id="IPR025669">
    <property type="entry name" value="AAA_dom"/>
</dbReference>
<reference evidence="2 3" key="1">
    <citation type="submission" date="2019-09" db="EMBL/GenBank/DDBJ databases">
        <title>Draft Whole-Genome sequence of Blastochloris sulfoviridis DSM 729.</title>
        <authorList>
            <person name="Meyer T.E."/>
            <person name="Kyndt J.A."/>
        </authorList>
    </citation>
    <scope>NUCLEOTIDE SEQUENCE [LARGE SCALE GENOMIC DNA]</scope>
    <source>
        <strain evidence="2 3">DSM 729</strain>
    </source>
</reference>
<organism evidence="2 3">
    <name type="scientific">Blastochloris sulfoviridis</name>
    <dbReference type="NCBI Taxonomy" id="50712"/>
    <lineage>
        <taxon>Bacteria</taxon>
        <taxon>Pseudomonadati</taxon>
        <taxon>Pseudomonadota</taxon>
        <taxon>Alphaproteobacteria</taxon>
        <taxon>Hyphomicrobiales</taxon>
        <taxon>Blastochloridaceae</taxon>
        <taxon>Blastochloris</taxon>
    </lineage>
</organism>
<dbReference type="PANTHER" id="PTHR13696">
    <property type="entry name" value="P-LOOP CONTAINING NUCLEOSIDE TRIPHOSPHATE HYDROLASE"/>
    <property type="match status" value="1"/>
</dbReference>
<protein>
    <submittedName>
        <fullName evidence="2">ParA family protein</fullName>
    </submittedName>
</protein>
<name>A0A5M6HW12_9HYPH</name>
<keyword evidence="3" id="KW-1185">Reference proteome</keyword>
<dbReference type="AlphaFoldDB" id="A0A5M6HW12"/>
<proteinExistence type="predicted"/>
<sequence>MCRTAGWRPASATARGVRPEGIIVLGSVEHPVILVANRKGGTGKTTVAVNLAAELVRTHGPTLLVDMDPQGHAGLGLGVIAKAGEPTVHDLFTGRAARLEEAVRPTSIAGLDIVPADRGFAGDFTVREPRALAAALEPLRARYAAIVLDTPPTVDAALVNALAAADRCLVPTVLHWLALDGVSQFARLFFRVAAYVNPALGPLAIVPVLVDTRSTMQRAVLAELIRRYGPERIFRAIRVDVSLAEAFGQGVPVRAYRPASRGAADFERLCGEISSIGKTYSPPL</sequence>